<dbReference type="STRING" id="1249481.D641_0102800"/>
<dbReference type="Pfam" id="PF00994">
    <property type="entry name" value="MoCF_biosynth"/>
    <property type="match status" value="1"/>
</dbReference>
<comment type="pathway">
    <text evidence="1">Cofactor biosynthesis; molybdopterin biosynthesis.</text>
</comment>
<dbReference type="SMART" id="SM00852">
    <property type="entry name" value="MoCF_biosynth"/>
    <property type="match status" value="1"/>
</dbReference>
<comment type="caution">
    <text evidence="5">The sequence shown here is derived from an EMBL/GenBank/DDBJ whole genome shotgun (WGS) entry which is preliminary data.</text>
</comment>
<dbReference type="PANTHER" id="PTHR43764">
    <property type="entry name" value="MOLYBDENUM COFACTOR BIOSYNTHESIS"/>
    <property type="match status" value="1"/>
</dbReference>
<protein>
    <submittedName>
        <fullName evidence="5">Molybdopterin biosynthesis protein</fullName>
    </submittedName>
</protein>
<dbReference type="NCBIfam" id="TIGR00177">
    <property type="entry name" value="molyb_syn"/>
    <property type="match status" value="1"/>
</dbReference>
<organism evidence="5 6">
    <name type="scientific">Brachybacterium muris UCD-AY4</name>
    <dbReference type="NCBI Taxonomy" id="1249481"/>
    <lineage>
        <taxon>Bacteria</taxon>
        <taxon>Bacillati</taxon>
        <taxon>Actinomycetota</taxon>
        <taxon>Actinomycetes</taxon>
        <taxon>Micrococcales</taxon>
        <taxon>Dermabacteraceae</taxon>
        <taxon>Brachybacterium</taxon>
    </lineage>
</organism>
<dbReference type="GO" id="GO:0006777">
    <property type="term" value="P:Mo-molybdopterin cofactor biosynthetic process"/>
    <property type="evidence" value="ECO:0007669"/>
    <property type="project" value="UniProtKB-KW"/>
</dbReference>
<dbReference type="PANTHER" id="PTHR43764:SF1">
    <property type="entry name" value="MOLYBDOPTERIN MOLYBDOTRANSFERASE"/>
    <property type="match status" value="1"/>
</dbReference>
<evidence type="ECO:0000256" key="1">
    <source>
        <dbReference type="ARBA" id="ARBA00005046"/>
    </source>
</evidence>
<dbReference type="EMBL" id="AORC01000003">
    <property type="protein sequence ID" value="EYT50754.1"/>
    <property type="molecule type" value="Genomic_DNA"/>
</dbReference>
<reference evidence="5 6" key="1">
    <citation type="journal article" date="2013" name="Genome Announc.">
        <title>Draft genome sequence of an Actinobacterium, Brachybacterium muris strain UCD-AY4.</title>
        <authorList>
            <person name="Lo J.R."/>
            <person name="Lang J.M."/>
            <person name="Darling A.E."/>
            <person name="Eisen J.A."/>
            <person name="Coil D.A."/>
        </authorList>
    </citation>
    <scope>NUCLEOTIDE SEQUENCE [LARGE SCALE GENOMIC DNA]</scope>
    <source>
        <strain evidence="5 6">UCD-AY4</strain>
    </source>
</reference>
<gene>
    <name evidence="5" type="ORF">D641_0102800</name>
</gene>
<dbReference type="HOGENOM" id="CLU_077358_4_1_11"/>
<keyword evidence="2" id="KW-0501">Molybdenum cofactor biosynthesis</keyword>
<evidence type="ECO:0000259" key="4">
    <source>
        <dbReference type="SMART" id="SM00852"/>
    </source>
</evidence>
<evidence type="ECO:0000256" key="3">
    <source>
        <dbReference type="SAM" id="MobiDB-lite"/>
    </source>
</evidence>
<dbReference type="AlphaFoldDB" id="A0A022KX34"/>
<proteinExistence type="predicted"/>
<sequence length="182" mass="18817">MKQMPARRSDADCTARPEDVPAPALTGTARVVIASTRASDGTYEDRTGPLLVQWLQGRGLDQVSKVLVPDGPQVGEALAAAIADGVDVIITSGGTGISPTDVTPEQTAPLIEREMPGVLEAVRRIGAQKSPVAVLSRGLAGMAGRSFVVNLPGSRGGVKDGIAVLDPILDHLLEQRDGGGHE</sequence>
<dbReference type="Gene3D" id="3.40.980.10">
    <property type="entry name" value="MoaB/Mog-like domain"/>
    <property type="match status" value="1"/>
</dbReference>
<feature type="domain" description="MoaB/Mog" evidence="4">
    <location>
        <begin position="30"/>
        <end position="172"/>
    </location>
</feature>
<accession>A0A022KX34</accession>
<dbReference type="CDD" id="cd00886">
    <property type="entry name" value="MogA_MoaB"/>
    <property type="match status" value="1"/>
</dbReference>
<evidence type="ECO:0000256" key="2">
    <source>
        <dbReference type="ARBA" id="ARBA00023150"/>
    </source>
</evidence>
<keyword evidence="6" id="KW-1185">Reference proteome</keyword>
<name>A0A022KX34_9MICO</name>
<dbReference type="InterPro" id="IPR036425">
    <property type="entry name" value="MoaB/Mog-like_dom_sf"/>
</dbReference>
<dbReference type="Proteomes" id="UP000019754">
    <property type="component" value="Unassembled WGS sequence"/>
</dbReference>
<feature type="region of interest" description="Disordered" evidence="3">
    <location>
        <begin position="1"/>
        <end position="22"/>
    </location>
</feature>
<dbReference type="RefSeq" id="WP_017822277.1">
    <property type="nucleotide sequence ID" value="NZ_AORC01000003.1"/>
</dbReference>
<evidence type="ECO:0000313" key="5">
    <source>
        <dbReference type="EMBL" id="EYT50754.1"/>
    </source>
</evidence>
<evidence type="ECO:0000313" key="6">
    <source>
        <dbReference type="Proteomes" id="UP000019754"/>
    </source>
</evidence>
<dbReference type="SUPFAM" id="SSF53218">
    <property type="entry name" value="Molybdenum cofactor biosynthesis proteins"/>
    <property type="match status" value="1"/>
</dbReference>
<feature type="compositionally biased region" description="Basic and acidic residues" evidence="3">
    <location>
        <begin position="7"/>
        <end position="19"/>
    </location>
</feature>
<dbReference type="InterPro" id="IPR051920">
    <property type="entry name" value="MPT_Adenylyltrnsfr/MoaC-Rel"/>
</dbReference>
<dbReference type="InterPro" id="IPR001453">
    <property type="entry name" value="MoaB/Mog_dom"/>
</dbReference>